<sequence>MQYRRREDNYVFWQDKFVRCSTDIPWAEKRWTVFSTFWYLFMQAKFFAVPPAIRYVWFLTWRAFMYKVYEAHKALVLWQCKLDAYLARIGSFGAVTTFSKEMALRRLHWKNSPLGEVLYMINVYKISTPLHLWDDNDARVEPGQYQFPFRLSLPVNLPSSLRYKEKHASYNNTAYQNIKAAVEFKVRAEVVRGSGPGTAASNLDTTANLVVRQRPSAPPGPLSSETITTINRCCCAAPGRIMLRLTAAQDTVAAGEAVEVTLEAENRTDMEFTDVTLALERELSVSAGEGLFQARSVVASSKGPGLMQGASYLCDNALRLSLPLPAGLTPTCLSSAVRCSYRLTVQLGAAAVFNSPRLSVPLTVHAAAPPHVAYGTSPPEYWKPKVVTTPVEITLPEPPMLPPKLEVMTNPTYGERPT</sequence>
<keyword evidence="1" id="KW-0812">Transmembrane</keyword>
<dbReference type="AlphaFoldDB" id="A0A150GHK7"/>
<accession>A0A150GHK7</accession>
<keyword evidence="1" id="KW-1133">Transmembrane helix</keyword>
<evidence type="ECO:0000256" key="1">
    <source>
        <dbReference type="SAM" id="Phobius"/>
    </source>
</evidence>
<dbReference type="GO" id="GO:0015031">
    <property type="term" value="P:protein transport"/>
    <property type="evidence" value="ECO:0007669"/>
    <property type="project" value="TreeGrafter"/>
</dbReference>
<dbReference type="Gene3D" id="2.60.40.640">
    <property type="match status" value="2"/>
</dbReference>
<protein>
    <recommendedName>
        <fullName evidence="2">Arrestin C-terminal-like domain-containing protein</fullName>
    </recommendedName>
</protein>
<dbReference type="EMBL" id="LSYV01000024">
    <property type="protein sequence ID" value="KXZ49105.1"/>
    <property type="molecule type" value="Genomic_DNA"/>
</dbReference>
<dbReference type="InterPro" id="IPR014752">
    <property type="entry name" value="Arrestin-like_C"/>
</dbReference>
<dbReference type="GO" id="GO:0005737">
    <property type="term" value="C:cytoplasm"/>
    <property type="evidence" value="ECO:0007669"/>
    <property type="project" value="TreeGrafter"/>
</dbReference>
<dbReference type="PANTHER" id="PTHR11188">
    <property type="entry name" value="ARRESTIN DOMAIN CONTAINING PROTEIN"/>
    <property type="match status" value="1"/>
</dbReference>
<dbReference type="InterPro" id="IPR014756">
    <property type="entry name" value="Ig_E-set"/>
</dbReference>
<name>A0A150GHK7_GONPE</name>
<dbReference type="STRING" id="33097.A0A150GHK7"/>
<evidence type="ECO:0000259" key="2">
    <source>
        <dbReference type="Pfam" id="PF02752"/>
    </source>
</evidence>
<feature type="transmembrane region" description="Helical" evidence="1">
    <location>
        <begin position="37"/>
        <end position="57"/>
    </location>
</feature>
<proteinExistence type="predicted"/>
<gene>
    <name evidence="3" type="ORF">GPECTOR_23g36</name>
</gene>
<reference evidence="4" key="1">
    <citation type="journal article" date="2016" name="Nat. Commun.">
        <title>The Gonium pectorale genome demonstrates co-option of cell cycle regulation during the evolution of multicellularity.</title>
        <authorList>
            <person name="Hanschen E.R."/>
            <person name="Marriage T.N."/>
            <person name="Ferris P.J."/>
            <person name="Hamaji T."/>
            <person name="Toyoda A."/>
            <person name="Fujiyama A."/>
            <person name="Neme R."/>
            <person name="Noguchi H."/>
            <person name="Minakuchi Y."/>
            <person name="Suzuki M."/>
            <person name="Kawai-Toyooka H."/>
            <person name="Smith D.R."/>
            <person name="Sparks H."/>
            <person name="Anderson J."/>
            <person name="Bakaric R."/>
            <person name="Luria V."/>
            <person name="Karger A."/>
            <person name="Kirschner M.W."/>
            <person name="Durand P.M."/>
            <person name="Michod R.E."/>
            <person name="Nozaki H."/>
            <person name="Olson B.J."/>
        </authorList>
    </citation>
    <scope>NUCLEOTIDE SEQUENCE [LARGE SCALE GENOMIC DNA]</scope>
    <source>
        <strain evidence="4">NIES-2863</strain>
    </source>
</reference>
<evidence type="ECO:0000313" key="4">
    <source>
        <dbReference type="Proteomes" id="UP000075714"/>
    </source>
</evidence>
<dbReference type="InterPro" id="IPR050357">
    <property type="entry name" value="Arrestin_domain-protein"/>
</dbReference>
<dbReference type="Pfam" id="PF02752">
    <property type="entry name" value="Arrestin_C"/>
    <property type="match status" value="1"/>
</dbReference>
<organism evidence="3 4">
    <name type="scientific">Gonium pectorale</name>
    <name type="common">Green alga</name>
    <dbReference type="NCBI Taxonomy" id="33097"/>
    <lineage>
        <taxon>Eukaryota</taxon>
        <taxon>Viridiplantae</taxon>
        <taxon>Chlorophyta</taxon>
        <taxon>core chlorophytes</taxon>
        <taxon>Chlorophyceae</taxon>
        <taxon>CS clade</taxon>
        <taxon>Chlamydomonadales</taxon>
        <taxon>Volvocaceae</taxon>
        <taxon>Gonium</taxon>
    </lineage>
</organism>
<dbReference type="PANTHER" id="PTHR11188:SF17">
    <property type="entry name" value="FI21816P1"/>
    <property type="match status" value="1"/>
</dbReference>
<keyword evidence="4" id="KW-1185">Reference proteome</keyword>
<feature type="domain" description="Arrestin C-terminal-like" evidence="2">
    <location>
        <begin position="238"/>
        <end position="364"/>
    </location>
</feature>
<dbReference type="Proteomes" id="UP000075714">
    <property type="component" value="Unassembled WGS sequence"/>
</dbReference>
<evidence type="ECO:0000313" key="3">
    <source>
        <dbReference type="EMBL" id="KXZ49105.1"/>
    </source>
</evidence>
<keyword evidence="1" id="KW-0472">Membrane</keyword>
<dbReference type="InterPro" id="IPR011022">
    <property type="entry name" value="Arrestin_C-like"/>
</dbReference>
<dbReference type="OrthoDB" id="521683at2759"/>
<dbReference type="SUPFAM" id="SSF81296">
    <property type="entry name" value="E set domains"/>
    <property type="match status" value="1"/>
</dbReference>
<comment type="caution">
    <text evidence="3">The sequence shown here is derived from an EMBL/GenBank/DDBJ whole genome shotgun (WGS) entry which is preliminary data.</text>
</comment>